<keyword evidence="2" id="KW-1185">Reference proteome</keyword>
<organism evidence="2 3">
    <name type="scientific">Gossypium hirsutum</name>
    <name type="common">Upland cotton</name>
    <name type="synonym">Gossypium mexicanum</name>
    <dbReference type="NCBI Taxonomy" id="3635"/>
    <lineage>
        <taxon>Eukaryota</taxon>
        <taxon>Viridiplantae</taxon>
        <taxon>Streptophyta</taxon>
        <taxon>Embryophyta</taxon>
        <taxon>Tracheophyta</taxon>
        <taxon>Spermatophyta</taxon>
        <taxon>Magnoliopsida</taxon>
        <taxon>eudicotyledons</taxon>
        <taxon>Gunneridae</taxon>
        <taxon>Pentapetalae</taxon>
        <taxon>rosids</taxon>
        <taxon>malvids</taxon>
        <taxon>Malvales</taxon>
        <taxon>Malvaceae</taxon>
        <taxon>Malvoideae</taxon>
        <taxon>Gossypium</taxon>
    </lineage>
</organism>
<dbReference type="AlphaFoldDB" id="A0A1U8KMA1"/>
<dbReference type="KEGG" id="ghi:107917271"/>
<dbReference type="PANTHER" id="PTHR35317">
    <property type="entry name" value="OS04G0629600 PROTEIN"/>
    <property type="match status" value="1"/>
</dbReference>
<dbReference type="RefSeq" id="XP_016702128.1">
    <property type="nucleotide sequence ID" value="XM_016846639.1"/>
</dbReference>
<gene>
    <name evidence="3" type="primary">LOC107917271</name>
</gene>
<dbReference type="PANTHER" id="PTHR35317:SF11">
    <property type="entry name" value="CCHC-TYPE DOMAIN-CONTAINING PROTEIN"/>
    <property type="match status" value="1"/>
</dbReference>
<dbReference type="GeneID" id="107917271"/>
<evidence type="ECO:0000313" key="3">
    <source>
        <dbReference type="RefSeq" id="XP_016702128.1"/>
    </source>
</evidence>
<dbReference type="Proteomes" id="UP000818029">
    <property type="component" value="Chromosome A01"/>
</dbReference>
<dbReference type="Pfam" id="PF14223">
    <property type="entry name" value="Retrotran_gag_2"/>
    <property type="match status" value="1"/>
</dbReference>
<reference evidence="3" key="2">
    <citation type="submission" date="2025-08" db="UniProtKB">
        <authorList>
            <consortium name="RefSeq"/>
        </authorList>
    </citation>
    <scope>IDENTIFICATION</scope>
</reference>
<proteinExistence type="predicted"/>
<feature type="domain" description="Retrovirus-related Pol polyprotein from transposon TNT 1-94-like beta-barrel" evidence="1">
    <location>
        <begin position="103"/>
        <end position="183"/>
    </location>
</feature>
<dbReference type="Pfam" id="PF22936">
    <property type="entry name" value="Pol_BBD"/>
    <property type="match status" value="1"/>
</dbReference>
<name>A0A1U8KMA1_GOSHI</name>
<protein>
    <recommendedName>
        <fullName evidence="1">Retrovirus-related Pol polyprotein from transposon TNT 1-94-like beta-barrel domain-containing protein</fullName>
    </recommendedName>
</protein>
<sequence>MQVLNIVRDFELQKMKETEIIKEYSEGLLNIANKVILLGISLANLRIVEKILVTAPEKFEATITTLENTKDIKEMKHKWQIKKKKISFFVVTCFISREIGESWLIDSGCTNHMTNDKDLFKELENTESKNVRIENDDYIVVKRKGTFIAITSCSRTKFITDVFYVPDIDQNLSSVGQLVEKGFKVKFMEKACVIEDATRQKVFEVKMTRRSFSLNPMHEEQ</sequence>
<reference evidence="2" key="1">
    <citation type="journal article" date="2020" name="Nat. Genet.">
        <title>Genomic diversifications of five Gossypium allopolyploid species and their impact on cotton improvement.</title>
        <authorList>
            <person name="Chen Z.J."/>
            <person name="Sreedasyam A."/>
            <person name="Ando A."/>
            <person name="Song Q."/>
            <person name="De Santiago L.M."/>
            <person name="Hulse-Kemp A.M."/>
            <person name="Ding M."/>
            <person name="Ye W."/>
            <person name="Kirkbride R.C."/>
            <person name="Jenkins J."/>
            <person name="Plott C."/>
            <person name="Lovell J."/>
            <person name="Lin Y.M."/>
            <person name="Vaughn R."/>
            <person name="Liu B."/>
            <person name="Simpson S."/>
            <person name="Scheffler B.E."/>
            <person name="Wen L."/>
            <person name="Saski C.A."/>
            <person name="Grover C.E."/>
            <person name="Hu G."/>
            <person name="Conover J.L."/>
            <person name="Carlson J.W."/>
            <person name="Shu S."/>
            <person name="Boston L.B."/>
            <person name="Williams M."/>
            <person name="Peterson D.G."/>
            <person name="McGee K."/>
            <person name="Jones D.C."/>
            <person name="Wendel J.F."/>
            <person name="Stelly D.M."/>
            <person name="Grimwood J."/>
            <person name="Schmutz J."/>
        </authorList>
    </citation>
    <scope>NUCLEOTIDE SEQUENCE [LARGE SCALE GENOMIC DNA]</scope>
    <source>
        <strain evidence="2">cv. TM-1</strain>
    </source>
</reference>
<dbReference type="PaxDb" id="3635-A0A1U8KMA1"/>
<dbReference type="InterPro" id="IPR054722">
    <property type="entry name" value="PolX-like_BBD"/>
</dbReference>
<evidence type="ECO:0000259" key="1">
    <source>
        <dbReference type="Pfam" id="PF22936"/>
    </source>
</evidence>
<evidence type="ECO:0000313" key="2">
    <source>
        <dbReference type="Proteomes" id="UP000818029"/>
    </source>
</evidence>
<accession>A0A1U8KMA1</accession>